<accession>A0A2W5FBY4</accession>
<sequence length="319" mass="34071">MNEVSEERRLFREAADIAIRLQNDPGNPVAIETARAWIERGPAHAAAWAKVAAIHGMTGQVLAEEARSSQPGFDPNRRLLLIAGGALCLGAAASGPWLAPYVAMRARADYLTATAEIRKIPLADGSVVTLGPDSAIAVEFGERARRVNLLSGMAYFDVTPDRSRPFSVAYGPLTATALGTAFDVSGDDLSISVSVDRGLVLATSPDLPSPQGERLAAGDWLTYDQTSRRMDRGVREASEIAAWRTGMLIAEKETVAAVVKRIARWQQGKVVIAAPSLKNNVVSGVFDLNDPLRALDAVVRPFGGKVRTVTPFLTVISSV</sequence>
<gene>
    <name evidence="3" type="ORF">DI595_03060</name>
</gene>
<name>A0A2W5FBY4_9HYPH</name>
<feature type="domain" description="FecR protein" evidence="2">
    <location>
        <begin position="109"/>
        <end position="200"/>
    </location>
</feature>
<dbReference type="EMBL" id="QFOL01000014">
    <property type="protein sequence ID" value="PZP53595.1"/>
    <property type="molecule type" value="Genomic_DNA"/>
</dbReference>
<evidence type="ECO:0000313" key="3">
    <source>
        <dbReference type="EMBL" id="PZP53595.1"/>
    </source>
</evidence>
<keyword evidence="1" id="KW-0812">Transmembrane</keyword>
<dbReference type="Pfam" id="PF04773">
    <property type="entry name" value="FecR"/>
    <property type="match status" value="1"/>
</dbReference>
<dbReference type="Gene3D" id="2.60.120.1440">
    <property type="match status" value="1"/>
</dbReference>
<dbReference type="InterPro" id="IPR006860">
    <property type="entry name" value="FecR"/>
</dbReference>
<feature type="transmembrane region" description="Helical" evidence="1">
    <location>
        <begin position="79"/>
        <end position="99"/>
    </location>
</feature>
<keyword evidence="1" id="KW-0472">Membrane</keyword>
<comment type="caution">
    <text evidence="3">The sequence shown here is derived from an EMBL/GenBank/DDBJ whole genome shotgun (WGS) entry which is preliminary data.</text>
</comment>
<evidence type="ECO:0000256" key="1">
    <source>
        <dbReference type="SAM" id="Phobius"/>
    </source>
</evidence>
<dbReference type="PANTHER" id="PTHR30273:SF2">
    <property type="entry name" value="PROTEIN FECR"/>
    <property type="match status" value="1"/>
</dbReference>
<dbReference type="AlphaFoldDB" id="A0A2W5FBY4"/>
<dbReference type="PIRSF" id="PIRSF018266">
    <property type="entry name" value="FecR"/>
    <property type="match status" value="1"/>
</dbReference>
<dbReference type="GO" id="GO:0016989">
    <property type="term" value="F:sigma factor antagonist activity"/>
    <property type="evidence" value="ECO:0007669"/>
    <property type="project" value="TreeGrafter"/>
</dbReference>
<reference evidence="3 4" key="1">
    <citation type="submission" date="2017-08" db="EMBL/GenBank/DDBJ databases">
        <title>Infants hospitalized years apart are colonized by the same room-sourced microbial strains.</title>
        <authorList>
            <person name="Brooks B."/>
            <person name="Olm M.R."/>
            <person name="Firek B.A."/>
            <person name="Baker R."/>
            <person name="Thomas B.C."/>
            <person name="Morowitz M.J."/>
            <person name="Banfield J.F."/>
        </authorList>
    </citation>
    <scope>NUCLEOTIDE SEQUENCE [LARGE SCALE GENOMIC DNA]</scope>
    <source>
        <strain evidence="3">S2_009_000_R2_73</strain>
    </source>
</reference>
<dbReference type="Proteomes" id="UP000249769">
    <property type="component" value="Unassembled WGS sequence"/>
</dbReference>
<evidence type="ECO:0000259" key="2">
    <source>
        <dbReference type="Pfam" id="PF04773"/>
    </source>
</evidence>
<proteinExistence type="predicted"/>
<protein>
    <submittedName>
        <fullName evidence="3">Iron dicitrate transport regulator FecR</fullName>
    </submittedName>
</protein>
<evidence type="ECO:0000313" key="4">
    <source>
        <dbReference type="Proteomes" id="UP000249769"/>
    </source>
</evidence>
<organism evidence="3 4">
    <name type="scientific">Agrobacterium fabrum</name>
    <dbReference type="NCBI Taxonomy" id="1176649"/>
    <lineage>
        <taxon>Bacteria</taxon>
        <taxon>Pseudomonadati</taxon>
        <taxon>Pseudomonadota</taxon>
        <taxon>Alphaproteobacteria</taxon>
        <taxon>Hyphomicrobiales</taxon>
        <taxon>Rhizobiaceae</taxon>
        <taxon>Rhizobium/Agrobacterium group</taxon>
        <taxon>Agrobacterium</taxon>
        <taxon>Agrobacterium tumefaciens complex</taxon>
    </lineage>
</organism>
<dbReference type="InterPro" id="IPR012373">
    <property type="entry name" value="Ferrdict_sens_TM"/>
</dbReference>
<dbReference type="PANTHER" id="PTHR30273">
    <property type="entry name" value="PERIPLASMIC SIGNAL SENSOR AND SIGMA FACTOR ACTIVATOR FECR-RELATED"/>
    <property type="match status" value="1"/>
</dbReference>
<keyword evidence="1" id="KW-1133">Transmembrane helix</keyword>